<keyword evidence="3" id="KW-1185">Reference proteome</keyword>
<dbReference type="Proteomes" id="UP000012073">
    <property type="component" value="Unassembled WGS sequence"/>
</dbReference>
<evidence type="ECO:0000313" key="3">
    <source>
        <dbReference type="Proteomes" id="UP000012073"/>
    </source>
</evidence>
<accession>R7QUI8</accession>
<evidence type="ECO:0000256" key="1">
    <source>
        <dbReference type="SAM" id="MobiDB-lite"/>
    </source>
</evidence>
<protein>
    <submittedName>
        <fullName evidence="2">Uncharacterized protein</fullName>
    </submittedName>
</protein>
<dbReference type="RefSeq" id="XP_005711440.1">
    <property type="nucleotide sequence ID" value="XM_005711383.1"/>
</dbReference>
<organism evidence="2 3">
    <name type="scientific">Chondrus crispus</name>
    <name type="common">Carrageen Irish moss</name>
    <name type="synonym">Polymorpha crispa</name>
    <dbReference type="NCBI Taxonomy" id="2769"/>
    <lineage>
        <taxon>Eukaryota</taxon>
        <taxon>Rhodophyta</taxon>
        <taxon>Florideophyceae</taxon>
        <taxon>Rhodymeniophycidae</taxon>
        <taxon>Gigartinales</taxon>
        <taxon>Gigartinaceae</taxon>
        <taxon>Chondrus</taxon>
    </lineage>
</organism>
<feature type="region of interest" description="Disordered" evidence="1">
    <location>
        <begin position="125"/>
        <end position="152"/>
    </location>
</feature>
<gene>
    <name evidence="2" type="ORF">CHC_T00007699001</name>
</gene>
<proteinExistence type="predicted"/>
<reference evidence="3" key="1">
    <citation type="journal article" date="2013" name="Proc. Natl. Acad. Sci. U.S.A.">
        <title>Genome structure and metabolic features in the red seaweed Chondrus crispus shed light on evolution of the Archaeplastida.</title>
        <authorList>
            <person name="Collen J."/>
            <person name="Porcel B."/>
            <person name="Carre W."/>
            <person name="Ball S.G."/>
            <person name="Chaparro C."/>
            <person name="Tonon T."/>
            <person name="Barbeyron T."/>
            <person name="Michel G."/>
            <person name="Noel B."/>
            <person name="Valentin K."/>
            <person name="Elias M."/>
            <person name="Artiguenave F."/>
            <person name="Arun A."/>
            <person name="Aury J.M."/>
            <person name="Barbosa-Neto J.F."/>
            <person name="Bothwell J.H."/>
            <person name="Bouget F.Y."/>
            <person name="Brillet L."/>
            <person name="Cabello-Hurtado F."/>
            <person name="Capella-Gutierrez S."/>
            <person name="Charrier B."/>
            <person name="Cladiere L."/>
            <person name="Cock J.M."/>
            <person name="Coelho S.M."/>
            <person name="Colleoni C."/>
            <person name="Czjzek M."/>
            <person name="Da Silva C."/>
            <person name="Delage L."/>
            <person name="Denoeud F."/>
            <person name="Deschamps P."/>
            <person name="Dittami S.M."/>
            <person name="Gabaldon T."/>
            <person name="Gachon C.M."/>
            <person name="Groisillier A."/>
            <person name="Herve C."/>
            <person name="Jabbari K."/>
            <person name="Katinka M."/>
            <person name="Kloareg B."/>
            <person name="Kowalczyk N."/>
            <person name="Labadie K."/>
            <person name="Leblanc C."/>
            <person name="Lopez P.J."/>
            <person name="McLachlan D.H."/>
            <person name="Meslet-Cladiere L."/>
            <person name="Moustafa A."/>
            <person name="Nehr Z."/>
            <person name="Nyvall Collen P."/>
            <person name="Panaud O."/>
            <person name="Partensky F."/>
            <person name="Poulain J."/>
            <person name="Rensing S.A."/>
            <person name="Rousvoal S."/>
            <person name="Samson G."/>
            <person name="Symeonidi A."/>
            <person name="Weissenbach J."/>
            <person name="Zambounis A."/>
            <person name="Wincker P."/>
            <person name="Boyen C."/>
        </authorList>
    </citation>
    <scope>NUCLEOTIDE SEQUENCE [LARGE SCALE GENOMIC DNA]</scope>
    <source>
        <strain evidence="3">cv. Stackhouse</strain>
    </source>
</reference>
<dbReference type="GeneID" id="17319152"/>
<sequence>MSSMSGGISCFSSATARHASSSSSRALLTTTFHMKSAPNASSGASTCRWRCRKDGLSDSFSSSAPSVHSEPPRNVVSDRRALRSTHVSYSGTVSSSSWSMVLSWCAGLGGGGVSGGESSLSRSVSDVPASSCGRSSSSGMWGMPPGGRKTAVGVVRCSGRGRRGRGRRSGKRAPGYVEGERVTGRVRCKLRTGRPPPGTKASGW</sequence>
<dbReference type="AlphaFoldDB" id="R7QUI8"/>
<dbReference type="KEGG" id="ccp:CHC_T00007699001"/>
<dbReference type="Gramene" id="CDF41146">
    <property type="protein sequence ID" value="CDF41146"/>
    <property type="gene ID" value="CHC_T00007699001"/>
</dbReference>
<dbReference type="EMBL" id="HG002310">
    <property type="protein sequence ID" value="CDF41146.1"/>
    <property type="molecule type" value="Genomic_DNA"/>
</dbReference>
<evidence type="ECO:0000313" key="2">
    <source>
        <dbReference type="EMBL" id="CDF41146.1"/>
    </source>
</evidence>
<name>R7QUI8_CHOCR</name>